<dbReference type="FunFam" id="3.30.200.20:FF:000148">
    <property type="entry name" value="Serine/threonine-protein kinase RIO1"/>
    <property type="match status" value="1"/>
</dbReference>
<dbReference type="GO" id="GO:0004674">
    <property type="term" value="F:protein serine/threonine kinase activity"/>
    <property type="evidence" value="ECO:0007669"/>
    <property type="project" value="UniProtKB-KW"/>
</dbReference>
<evidence type="ECO:0000256" key="17">
    <source>
        <dbReference type="ARBA" id="ARBA00048679"/>
    </source>
</evidence>
<feature type="region of interest" description="Disordered" evidence="22">
    <location>
        <begin position="111"/>
        <end position="135"/>
    </location>
</feature>
<comment type="subcellular location">
    <subcellularLocation>
        <location evidence="2">Cytoplasm</location>
    </subcellularLocation>
</comment>
<dbReference type="GO" id="GO:0042254">
    <property type="term" value="P:ribosome biogenesis"/>
    <property type="evidence" value="ECO:0007669"/>
    <property type="project" value="UniProtKB-KW"/>
</dbReference>
<evidence type="ECO:0000256" key="5">
    <source>
        <dbReference type="ARBA" id="ARBA00016038"/>
    </source>
</evidence>
<keyword evidence="7" id="KW-0690">Ribosome biogenesis</keyword>
<dbReference type="Pfam" id="PF01163">
    <property type="entry name" value="RIO1"/>
    <property type="match status" value="1"/>
</dbReference>
<feature type="compositionally biased region" description="Basic and acidic residues" evidence="22">
    <location>
        <begin position="516"/>
        <end position="536"/>
    </location>
</feature>
<dbReference type="CDD" id="cd05147">
    <property type="entry name" value="RIO1_euk"/>
    <property type="match status" value="1"/>
</dbReference>
<evidence type="ECO:0000256" key="21">
    <source>
        <dbReference type="PIRSR" id="PIRSR038147-3"/>
    </source>
</evidence>
<keyword evidence="14 20" id="KW-0067">ATP-binding</keyword>
<dbReference type="InterPro" id="IPR000687">
    <property type="entry name" value="RIO_kinase"/>
</dbReference>
<dbReference type="PROSITE" id="PS01245">
    <property type="entry name" value="RIO1"/>
    <property type="match status" value="1"/>
</dbReference>
<dbReference type="SUPFAM" id="SSF56112">
    <property type="entry name" value="Protein kinase-like (PK-like)"/>
    <property type="match status" value="1"/>
</dbReference>
<keyword evidence="15" id="KW-0460">Magnesium</keyword>
<feature type="binding site" evidence="21">
    <location>
        <position position="345"/>
    </location>
    <ligand>
        <name>Mg(2+)</name>
        <dbReference type="ChEBI" id="CHEBI:18420"/>
    </ligand>
</feature>
<comment type="catalytic activity">
    <reaction evidence="17">
        <text>L-seryl-[protein] + ATP = O-phospho-L-seryl-[protein] + ADP + H(+)</text>
        <dbReference type="Rhea" id="RHEA:17989"/>
        <dbReference type="Rhea" id="RHEA-COMP:9863"/>
        <dbReference type="Rhea" id="RHEA-COMP:11604"/>
        <dbReference type="ChEBI" id="CHEBI:15378"/>
        <dbReference type="ChEBI" id="CHEBI:29999"/>
        <dbReference type="ChEBI" id="CHEBI:30616"/>
        <dbReference type="ChEBI" id="CHEBI:83421"/>
        <dbReference type="ChEBI" id="CHEBI:456216"/>
        <dbReference type="EC" id="2.7.11.1"/>
    </reaction>
</comment>
<evidence type="ECO:0000256" key="7">
    <source>
        <dbReference type="ARBA" id="ARBA00022517"/>
    </source>
</evidence>
<evidence type="ECO:0000256" key="9">
    <source>
        <dbReference type="ARBA" id="ARBA00022679"/>
    </source>
</evidence>
<feature type="compositionally biased region" description="Basic and acidic residues" evidence="22">
    <location>
        <begin position="574"/>
        <end position="595"/>
    </location>
</feature>
<dbReference type="GO" id="GO:0016787">
    <property type="term" value="F:hydrolase activity"/>
    <property type="evidence" value="ECO:0007669"/>
    <property type="project" value="UniProtKB-KW"/>
</dbReference>
<comment type="similarity">
    <text evidence="3">Belongs to the protein kinase superfamily. RIO-type Ser/Thr kinase family.</text>
</comment>
<feature type="compositionally biased region" description="Basic and acidic residues" evidence="22">
    <location>
        <begin position="632"/>
        <end position="657"/>
    </location>
</feature>
<dbReference type="Gene3D" id="3.30.200.20">
    <property type="entry name" value="Phosphorylase Kinase, domain 1"/>
    <property type="match status" value="1"/>
</dbReference>
<evidence type="ECO:0000256" key="18">
    <source>
        <dbReference type="ARBA" id="ARBA00068838"/>
    </source>
</evidence>
<evidence type="ECO:0000256" key="16">
    <source>
        <dbReference type="ARBA" id="ARBA00047899"/>
    </source>
</evidence>
<evidence type="ECO:0000256" key="8">
    <source>
        <dbReference type="ARBA" id="ARBA00022527"/>
    </source>
</evidence>
<organism evidence="24 25">
    <name type="scientific">Tetrapyrgos nigripes</name>
    <dbReference type="NCBI Taxonomy" id="182062"/>
    <lineage>
        <taxon>Eukaryota</taxon>
        <taxon>Fungi</taxon>
        <taxon>Dikarya</taxon>
        <taxon>Basidiomycota</taxon>
        <taxon>Agaricomycotina</taxon>
        <taxon>Agaricomycetes</taxon>
        <taxon>Agaricomycetidae</taxon>
        <taxon>Agaricales</taxon>
        <taxon>Marasmiineae</taxon>
        <taxon>Marasmiaceae</taxon>
        <taxon>Tetrapyrgos</taxon>
    </lineage>
</organism>
<feature type="region of interest" description="Disordered" evidence="22">
    <location>
        <begin position="161"/>
        <end position="181"/>
    </location>
</feature>
<feature type="compositionally biased region" description="Low complexity" evidence="22">
    <location>
        <begin position="117"/>
        <end position="126"/>
    </location>
</feature>
<dbReference type="InterPro" id="IPR018934">
    <property type="entry name" value="RIO_dom"/>
</dbReference>
<dbReference type="AlphaFoldDB" id="A0A8H5LTZ7"/>
<evidence type="ECO:0000259" key="23">
    <source>
        <dbReference type="PROSITE" id="PS50011"/>
    </source>
</evidence>
<evidence type="ECO:0000256" key="20">
    <source>
        <dbReference type="PIRSR" id="PIRSR038147-2"/>
    </source>
</evidence>
<evidence type="ECO:0000256" key="3">
    <source>
        <dbReference type="ARBA" id="ARBA00009196"/>
    </source>
</evidence>
<dbReference type="SMART" id="SM00090">
    <property type="entry name" value="RIO"/>
    <property type="match status" value="1"/>
</dbReference>
<feature type="domain" description="Protein kinase" evidence="23">
    <location>
        <begin position="190"/>
        <end position="500"/>
    </location>
</feature>
<comment type="cofactor">
    <cofactor evidence="1 21">
        <name>Mg(2+)</name>
        <dbReference type="ChEBI" id="CHEBI:18420"/>
    </cofactor>
</comment>
<keyword evidence="25" id="KW-1185">Reference proteome</keyword>
<protein>
    <recommendedName>
        <fullName evidence="5">Serine/threonine-protein kinase RIO1</fullName>
        <ecNumber evidence="4">2.7.11.1</ecNumber>
    </recommendedName>
    <alternativeName>
        <fullName evidence="18">Serine/threonine-protein kinase rio1</fullName>
    </alternativeName>
</protein>
<keyword evidence="12" id="KW-0418">Kinase</keyword>
<sequence length="657" mass="74203">MSTTIEDGQFDDAPEDFDSRAGFAYIDLQNHDHDDLSNDLPSTPEDESEDGEDEEKYFNDNRVEDEDWEIAERDFTKQYNRLRQHVAVRTGNAQGTQSSINQSIVAALPAVNHPRSSTKTVSSLSSPQAKDKTSDQLAALSKYSSRLAKIDVPYVMGVGVNRKGPSSHANAKDKADRATNEQVLDPRTRLILFKMIGRGVIHEVNGCANVYHATTPDSHHLAIKIYKTSILVFKDRDKYVTGEHRFRRGYSRNPRKMVRLWAEKEMRNLKRLVSAGIRCPEPVEVRENVLVMDFLGDEEGWASPRLKDAQLSTAQAVDLYIELALVVRKMYHQCKLVHADLSEYNILFHEGHLWIIDVSQSVEHDHPAAFDFLRKDLVNVEEFFGRLGVKCLGLRKTFEFVTKGRLDGSEEGAEFGGAEDETILKRWIEEGGDSPQDRQLSQQPSATPDDSRPLATNQTESAAHEDSVFLQSYIPRTLNEIYDPERDVAVLKRGERDKLIYADTIGLVDPTQSKGNDSKTVVKQDDGSRAPKVRFDEQEDVVDESGADAESGSEGDEGSDTVEEDEDQDEGDPSAERFQERKPRGHKHEDKEAKKVRLLPLLLRTHFFCLMSIVDDDAPFIGTEESYKGGSKRKEKEQDAKGRKEETDEENSRRVTS</sequence>
<dbReference type="GO" id="GO:0005737">
    <property type="term" value="C:cytoplasm"/>
    <property type="evidence" value="ECO:0007669"/>
    <property type="project" value="UniProtKB-SubCell"/>
</dbReference>
<proteinExistence type="inferred from homology"/>
<evidence type="ECO:0000313" key="24">
    <source>
        <dbReference type="EMBL" id="KAF5369321.1"/>
    </source>
</evidence>
<dbReference type="OrthoDB" id="205248at2759"/>
<feature type="compositionally biased region" description="Acidic residues" evidence="22">
    <location>
        <begin position="44"/>
        <end position="55"/>
    </location>
</feature>
<evidence type="ECO:0000256" key="1">
    <source>
        <dbReference type="ARBA" id="ARBA00001946"/>
    </source>
</evidence>
<feature type="binding site" evidence="20">
    <location>
        <position position="224"/>
    </location>
    <ligand>
        <name>ATP</name>
        <dbReference type="ChEBI" id="CHEBI:30616"/>
    </ligand>
</feature>
<dbReference type="InterPro" id="IPR017407">
    <property type="entry name" value="Ser/Thr_kinase_Rio1"/>
</dbReference>
<name>A0A8H5LTZ7_9AGAR</name>
<evidence type="ECO:0000256" key="13">
    <source>
        <dbReference type="ARBA" id="ARBA00022801"/>
    </source>
</evidence>
<dbReference type="EC" id="2.7.11.1" evidence="4"/>
<keyword evidence="11 20" id="KW-0547">Nucleotide-binding</keyword>
<feature type="region of interest" description="Disordered" evidence="22">
    <location>
        <begin position="432"/>
        <end position="468"/>
    </location>
</feature>
<dbReference type="InterPro" id="IPR000719">
    <property type="entry name" value="Prot_kinase_dom"/>
</dbReference>
<feature type="region of interest" description="Disordered" evidence="22">
    <location>
        <begin position="508"/>
        <end position="595"/>
    </location>
</feature>
<comment type="catalytic activity">
    <reaction evidence="16">
        <text>L-threonyl-[protein] + ATP = O-phospho-L-threonyl-[protein] + ADP + H(+)</text>
        <dbReference type="Rhea" id="RHEA:46608"/>
        <dbReference type="Rhea" id="RHEA-COMP:11060"/>
        <dbReference type="Rhea" id="RHEA-COMP:11605"/>
        <dbReference type="ChEBI" id="CHEBI:15378"/>
        <dbReference type="ChEBI" id="CHEBI:30013"/>
        <dbReference type="ChEBI" id="CHEBI:30616"/>
        <dbReference type="ChEBI" id="CHEBI:61977"/>
        <dbReference type="ChEBI" id="CHEBI:456216"/>
        <dbReference type="EC" id="2.7.11.1"/>
    </reaction>
</comment>
<feature type="binding site" evidence="20">
    <location>
        <position position="295"/>
    </location>
    <ligand>
        <name>ATP</name>
        <dbReference type="ChEBI" id="CHEBI:30616"/>
    </ligand>
</feature>
<evidence type="ECO:0000256" key="22">
    <source>
        <dbReference type="SAM" id="MobiDB-lite"/>
    </source>
</evidence>
<keyword evidence="13" id="KW-0378">Hydrolase</keyword>
<evidence type="ECO:0000256" key="19">
    <source>
        <dbReference type="PIRSR" id="PIRSR038147-1"/>
    </source>
</evidence>
<dbReference type="Gene3D" id="1.10.510.10">
    <property type="entry name" value="Transferase(Phosphotransferase) domain 1"/>
    <property type="match status" value="1"/>
</dbReference>
<dbReference type="Proteomes" id="UP000559256">
    <property type="component" value="Unassembled WGS sequence"/>
</dbReference>
<feature type="compositionally biased region" description="Polar residues" evidence="22">
    <location>
        <begin position="437"/>
        <end position="461"/>
    </location>
</feature>
<evidence type="ECO:0000256" key="11">
    <source>
        <dbReference type="ARBA" id="ARBA00022741"/>
    </source>
</evidence>
<feature type="active site" description="4-aspartylphosphate intermediate" evidence="19">
    <location>
        <position position="357"/>
    </location>
</feature>
<evidence type="ECO:0000256" key="6">
    <source>
        <dbReference type="ARBA" id="ARBA00022490"/>
    </source>
</evidence>
<evidence type="ECO:0000256" key="2">
    <source>
        <dbReference type="ARBA" id="ARBA00004496"/>
    </source>
</evidence>
<evidence type="ECO:0000313" key="25">
    <source>
        <dbReference type="Proteomes" id="UP000559256"/>
    </source>
</evidence>
<evidence type="ECO:0000256" key="15">
    <source>
        <dbReference type="ARBA" id="ARBA00022842"/>
    </source>
</evidence>
<evidence type="ECO:0000256" key="14">
    <source>
        <dbReference type="ARBA" id="ARBA00022840"/>
    </source>
</evidence>
<evidence type="ECO:0000256" key="4">
    <source>
        <dbReference type="ARBA" id="ARBA00012513"/>
    </source>
</evidence>
<reference evidence="24 25" key="1">
    <citation type="journal article" date="2020" name="ISME J.">
        <title>Uncovering the hidden diversity of litter-decomposition mechanisms in mushroom-forming fungi.</title>
        <authorList>
            <person name="Floudas D."/>
            <person name="Bentzer J."/>
            <person name="Ahren D."/>
            <person name="Johansson T."/>
            <person name="Persson P."/>
            <person name="Tunlid A."/>
        </authorList>
    </citation>
    <scope>NUCLEOTIDE SEQUENCE [LARGE SCALE GENOMIC DNA]</scope>
    <source>
        <strain evidence="24 25">CBS 291.85</strain>
    </source>
</reference>
<dbReference type="InterPro" id="IPR018935">
    <property type="entry name" value="RIO_kinase_CS"/>
</dbReference>
<feature type="region of interest" description="Disordered" evidence="22">
    <location>
        <begin position="1"/>
        <end position="64"/>
    </location>
</feature>
<evidence type="ECO:0000256" key="10">
    <source>
        <dbReference type="ARBA" id="ARBA00022723"/>
    </source>
</evidence>
<dbReference type="PIRSF" id="PIRSF038147">
    <property type="entry name" value="Ser/Thr_PK_RIO1"/>
    <property type="match status" value="1"/>
</dbReference>
<feature type="compositionally biased region" description="Basic and acidic residues" evidence="22">
    <location>
        <begin position="170"/>
        <end position="181"/>
    </location>
</feature>
<feature type="active site" description="Proton acceptor" evidence="19">
    <location>
        <position position="340"/>
    </location>
</feature>
<keyword evidence="9" id="KW-0808">Transferase</keyword>
<feature type="region of interest" description="Disordered" evidence="22">
    <location>
        <begin position="618"/>
        <end position="657"/>
    </location>
</feature>
<keyword evidence="6" id="KW-0963">Cytoplasm</keyword>
<dbReference type="GO" id="GO:0005524">
    <property type="term" value="F:ATP binding"/>
    <property type="evidence" value="ECO:0007669"/>
    <property type="project" value="UniProtKB-KW"/>
</dbReference>
<dbReference type="PROSITE" id="PS50011">
    <property type="entry name" value="PROTEIN_KINASE_DOM"/>
    <property type="match status" value="1"/>
</dbReference>
<gene>
    <name evidence="24" type="ORF">D9758_002741</name>
</gene>
<dbReference type="InterPro" id="IPR011009">
    <property type="entry name" value="Kinase-like_dom_sf"/>
</dbReference>
<dbReference type="PANTHER" id="PTHR45723">
    <property type="entry name" value="SERINE/THREONINE-PROTEIN KINASE RIO1"/>
    <property type="match status" value="1"/>
</dbReference>
<evidence type="ECO:0000256" key="12">
    <source>
        <dbReference type="ARBA" id="ARBA00022777"/>
    </source>
</evidence>
<feature type="compositionally biased region" description="Acidic residues" evidence="22">
    <location>
        <begin position="537"/>
        <end position="573"/>
    </location>
</feature>
<dbReference type="InterPro" id="IPR051272">
    <property type="entry name" value="RIO-type_Ser/Thr_kinase"/>
</dbReference>
<keyword evidence="8" id="KW-0723">Serine/threonine-protein kinase</keyword>
<feature type="binding site" evidence="21">
    <location>
        <position position="357"/>
    </location>
    <ligand>
        <name>Mg(2+)</name>
        <dbReference type="ChEBI" id="CHEBI:18420"/>
    </ligand>
</feature>
<dbReference type="EMBL" id="JAACJM010000013">
    <property type="protein sequence ID" value="KAF5369321.1"/>
    <property type="molecule type" value="Genomic_DNA"/>
</dbReference>
<keyword evidence="10" id="KW-0479">Metal-binding</keyword>
<accession>A0A8H5LTZ7</accession>
<comment type="caution">
    <text evidence="24">The sequence shown here is derived from an EMBL/GenBank/DDBJ whole genome shotgun (WGS) entry which is preliminary data.</text>
</comment>
<dbReference type="GO" id="GO:0046872">
    <property type="term" value="F:metal ion binding"/>
    <property type="evidence" value="ECO:0007669"/>
    <property type="project" value="UniProtKB-KW"/>
</dbReference>